<dbReference type="Proteomes" id="UP000198584">
    <property type="component" value="Unassembled WGS sequence"/>
</dbReference>
<dbReference type="AlphaFoldDB" id="A0A1H4G1L6"/>
<keyword evidence="4" id="KW-1185">Reference proteome</keyword>
<dbReference type="Gene3D" id="3.40.50.450">
    <property type="match status" value="1"/>
</dbReference>
<dbReference type="RefSeq" id="WP_093045826.1">
    <property type="nucleotide sequence ID" value="NZ_FNQR01000013.1"/>
</dbReference>
<comment type="similarity">
    <text evidence="1">Belongs to the DprA/Smf family.</text>
</comment>
<sequence length="290" mass="32599">MDETRKLLIFLHNNPHASRPLLRKILQQDPSLTTIFTLSPQNISTSYAIPLKRATAFHHQLHSENNRYKIEQFMKEFSIMTILDKDYPTLLKNIPDPPLVLYLAGNRALLSHRPGLSVVGTRKPTESAFPAMDRVLAPLIKAGWVIVSGLAVGIDRFAHLLAIRYHGTTVGVIGSGFHHIYPKHNISLFQQMAENHLVISEYAPDIRPQRYHFPERNRIVSGLTEATLVVEAKARSGSLITVDQALEQGREVFAFPGSLLQENSEGCNHMIQEGAKMVLNAQDIMDSWPE</sequence>
<evidence type="ECO:0000256" key="1">
    <source>
        <dbReference type="ARBA" id="ARBA00006525"/>
    </source>
</evidence>
<gene>
    <name evidence="3" type="ORF">SAMN05421743_113100</name>
</gene>
<proteinExistence type="inferred from homology"/>
<dbReference type="PANTHER" id="PTHR43022">
    <property type="entry name" value="PROTEIN SMF"/>
    <property type="match status" value="1"/>
</dbReference>
<accession>A0A1H4G1L6</accession>
<evidence type="ECO:0000259" key="2">
    <source>
        <dbReference type="Pfam" id="PF02481"/>
    </source>
</evidence>
<dbReference type="NCBIfam" id="TIGR00732">
    <property type="entry name" value="dprA"/>
    <property type="match status" value="1"/>
</dbReference>
<dbReference type="STRING" id="571932.SAMN05421743_113100"/>
<dbReference type="InterPro" id="IPR003488">
    <property type="entry name" value="DprA"/>
</dbReference>
<dbReference type="Pfam" id="PF02481">
    <property type="entry name" value="DNA_processg_A"/>
    <property type="match status" value="1"/>
</dbReference>
<dbReference type="OrthoDB" id="9785707at2"/>
<dbReference type="PANTHER" id="PTHR43022:SF1">
    <property type="entry name" value="PROTEIN SMF"/>
    <property type="match status" value="1"/>
</dbReference>
<dbReference type="EMBL" id="FNQR01000013">
    <property type="protein sequence ID" value="SEB03526.1"/>
    <property type="molecule type" value="Genomic_DNA"/>
</dbReference>
<protein>
    <submittedName>
        <fullName evidence="3">DNA processing protein</fullName>
    </submittedName>
</protein>
<dbReference type="GO" id="GO:0009294">
    <property type="term" value="P:DNA-mediated transformation"/>
    <property type="evidence" value="ECO:0007669"/>
    <property type="project" value="InterPro"/>
</dbReference>
<evidence type="ECO:0000313" key="3">
    <source>
        <dbReference type="EMBL" id="SEB03526.1"/>
    </source>
</evidence>
<feature type="domain" description="Smf/DprA SLOG" evidence="2">
    <location>
        <begin position="79"/>
        <end position="287"/>
    </location>
</feature>
<name>A0A1H4G1L6_9BACI</name>
<dbReference type="InterPro" id="IPR057666">
    <property type="entry name" value="DrpA_SLOG"/>
</dbReference>
<reference evidence="3 4" key="1">
    <citation type="submission" date="2016-10" db="EMBL/GenBank/DDBJ databases">
        <authorList>
            <person name="de Groot N.N."/>
        </authorList>
    </citation>
    <scope>NUCLEOTIDE SEQUENCE [LARGE SCALE GENOMIC DNA]</scope>
    <source>
        <strain evidence="3 4">CCM7597</strain>
    </source>
</reference>
<evidence type="ECO:0000313" key="4">
    <source>
        <dbReference type="Proteomes" id="UP000198584"/>
    </source>
</evidence>
<organism evidence="3 4">
    <name type="scientific">Thalassobacillus cyri</name>
    <dbReference type="NCBI Taxonomy" id="571932"/>
    <lineage>
        <taxon>Bacteria</taxon>
        <taxon>Bacillati</taxon>
        <taxon>Bacillota</taxon>
        <taxon>Bacilli</taxon>
        <taxon>Bacillales</taxon>
        <taxon>Bacillaceae</taxon>
        <taxon>Thalassobacillus</taxon>
    </lineage>
</organism>
<dbReference type="SUPFAM" id="SSF102405">
    <property type="entry name" value="MCP/YpsA-like"/>
    <property type="match status" value="1"/>
</dbReference>